<dbReference type="EMBL" id="JARPWH010000072">
    <property type="protein sequence ID" value="MDT2403947.1"/>
    <property type="molecule type" value="Genomic_DNA"/>
</dbReference>
<dbReference type="EMBL" id="RYZS01000002">
    <property type="protein sequence ID" value="RVU93099.1"/>
    <property type="molecule type" value="Genomic_DNA"/>
</dbReference>
<gene>
    <name evidence="3" type="ORF">EK398_21870</name>
    <name evidence="1" type="ORF">P7D43_16395</name>
    <name evidence="2" type="ORF">P7D79_22875</name>
</gene>
<name>A0A437UHS8_ENTAV</name>
<comment type="caution">
    <text evidence="3">The sequence shown here is derived from an EMBL/GenBank/DDBJ whole genome shotgun (WGS) entry which is preliminary data.</text>
</comment>
<reference evidence="1 5" key="2">
    <citation type="submission" date="2023-03" db="EMBL/GenBank/DDBJ databases">
        <authorList>
            <person name="Shen W."/>
            <person name="Cai J."/>
        </authorList>
    </citation>
    <scope>NUCLEOTIDE SEQUENCE [LARGE SCALE GENOMIC DNA]</scope>
    <source>
        <strain evidence="1">P33-2</strain>
        <strain evidence="2 5">Y2</strain>
    </source>
</reference>
<protein>
    <submittedName>
        <fullName evidence="3">Uncharacterized protein</fullName>
    </submittedName>
</protein>
<reference evidence="3 4" key="1">
    <citation type="submission" date="2018-12" db="EMBL/GenBank/DDBJ databases">
        <title>A novel vanA-carrying plasmid in a clinical isolate of Enterococcus avium.</title>
        <authorList>
            <person name="Bernasconi O.J."/>
            <person name="Luzzaro F."/>
            <person name="Endimiani A."/>
        </authorList>
    </citation>
    <scope>NUCLEOTIDE SEQUENCE [LARGE SCALE GENOMIC DNA]</scope>
    <source>
        <strain evidence="3 4">LC0559/18</strain>
    </source>
</reference>
<evidence type="ECO:0000313" key="3">
    <source>
        <dbReference type="EMBL" id="RVU93099.1"/>
    </source>
</evidence>
<dbReference type="RefSeq" id="WP_049218820.1">
    <property type="nucleotide sequence ID" value="NZ_JAEMPA010000417.1"/>
</dbReference>
<dbReference type="Proteomes" id="UP001260773">
    <property type="component" value="Unassembled WGS sequence"/>
</dbReference>
<organism evidence="3 4">
    <name type="scientific">Enterococcus avium</name>
    <name type="common">Streptococcus avium</name>
    <dbReference type="NCBI Taxonomy" id="33945"/>
    <lineage>
        <taxon>Bacteria</taxon>
        <taxon>Bacillati</taxon>
        <taxon>Bacillota</taxon>
        <taxon>Bacilli</taxon>
        <taxon>Lactobacillales</taxon>
        <taxon>Enterococcaceae</taxon>
        <taxon>Enterococcus</taxon>
    </lineage>
</organism>
<sequence>MDSALVLRMKVDQNKEISDSFDYLDHSDIIKNYAKMTKLKPLGKIFALIGLAEIPYAEKLPITQELLAFVNQNLSTSEGFSFTGKLEEIVPCYNAMLFEAYCRLGLGKSSEAQNALQWIKQYQVFDRQQKTTWPHKGICKFGGCMMRVPCYIGIGKTMRALLTYQEKVDPHDEKVNALIEQGVDYMLQHNLYQRLSTGHPISPHITESMFPQSYVLSLTDLMYIIEKSQYTTDPRAHDLLQLIHQKKTKTGGWKIDYIYKYAGYLPFENRRKDSEWITYLYSPIEKSLRSE</sequence>
<dbReference type="Proteomes" id="UP001264335">
    <property type="component" value="Unassembled WGS sequence"/>
</dbReference>
<evidence type="ECO:0000313" key="5">
    <source>
        <dbReference type="Proteomes" id="UP001264335"/>
    </source>
</evidence>
<accession>A0A437UHS8</accession>
<proteinExistence type="predicted"/>
<dbReference type="EMBL" id="JARPWY010000156">
    <property type="protein sequence ID" value="MDT2517068.1"/>
    <property type="molecule type" value="Genomic_DNA"/>
</dbReference>
<evidence type="ECO:0000313" key="2">
    <source>
        <dbReference type="EMBL" id="MDT2517068.1"/>
    </source>
</evidence>
<evidence type="ECO:0000313" key="1">
    <source>
        <dbReference type="EMBL" id="MDT2403947.1"/>
    </source>
</evidence>
<evidence type="ECO:0000313" key="4">
    <source>
        <dbReference type="Proteomes" id="UP000288388"/>
    </source>
</evidence>
<dbReference type="AlphaFoldDB" id="A0A437UHS8"/>
<dbReference type="Proteomes" id="UP000288388">
    <property type="component" value="Unassembled WGS sequence"/>
</dbReference>